<accession>A0A0Q3KYN3</accession>
<reference evidence="3" key="3">
    <citation type="submission" date="2018-08" db="UniProtKB">
        <authorList>
            <consortium name="EnsemblPlants"/>
        </authorList>
    </citation>
    <scope>IDENTIFICATION</scope>
    <source>
        <strain evidence="3">cv. Bd21</strain>
    </source>
</reference>
<dbReference type="CDD" id="cd06222">
    <property type="entry name" value="RNase_H_like"/>
    <property type="match status" value="1"/>
</dbReference>
<reference evidence="2 3" key="1">
    <citation type="journal article" date="2010" name="Nature">
        <title>Genome sequencing and analysis of the model grass Brachypodium distachyon.</title>
        <authorList>
            <consortium name="International Brachypodium Initiative"/>
        </authorList>
    </citation>
    <scope>NUCLEOTIDE SEQUENCE [LARGE SCALE GENOMIC DNA]</scope>
    <source>
        <strain evidence="2 3">Bd21</strain>
    </source>
</reference>
<gene>
    <name evidence="2" type="ORF">BRADI_1g27874v3</name>
</gene>
<dbReference type="InterPro" id="IPR002156">
    <property type="entry name" value="RNaseH_domain"/>
</dbReference>
<dbReference type="InterPro" id="IPR012337">
    <property type="entry name" value="RNaseH-like_sf"/>
</dbReference>
<dbReference type="Pfam" id="PF13456">
    <property type="entry name" value="RVT_3"/>
    <property type="match status" value="1"/>
</dbReference>
<dbReference type="EMBL" id="CM000880">
    <property type="protein sequence ID" value="KQK16265.2"/>
    <property type="molecule type" value="Genomic_DNA"/>
</dbReference>
<protein>
    <recommendedName>
        <fullName evidence="1">RNase H type-1 domain-containing protein</fullName>
    </recommendedName>
</protein>
<dbReference type="Gramene" id="KQK16265">
    <property type="protein sequence ID" value="KQK16265"/>
    <property type="gene ID" value="BRADI_1g27874v3"/>
</dbReference>
<dbReference type="OrthoDB" id="694800at2759"/>
<reference evidence="2" key="2">
    <citation type="submission" date="2017-06" db="EMBL/GenBank/DDBJ databases">
        <title>WGS assembly of Brachypodium distachyon.</title>
        <authorList>
            <consortium name="The International Brachypodium Initiative"/>
            <person name="Lucas S."/>
            <person name="Harmon-Smith M."/>
            <person name="Lail K."/>
            <person name="Tice H."/>
            <person name="Grimwood J."/>
            <person name="Bruce D."/>
            <person name="Barry K."/>
            <person name="Shu S."/>
            <person name="Lindquist E."/>
            <person name="Wang M."/>
            <person name="Pitluck S."/>
            <person name="Vogel J.P."/>
            <person name="Garvin D.F."/>
            <person name="Mockler T.C."/>
            <person name="Schmutz J."/>
            <person name="Rokhsar D."/>
            <person name="Bevan M.W."/>
        </authorList>
    </citation>
    <scope>NUCLEOTIDE SEQUENCE</scope>
    <source>
        <strain evidence="2">Bd21</strain>
    </source>
</reference>
<keyword evidence="4" id="KW-1185">Reference proteome</keyword>
<dbReference type="GO" id="GO:0003676">
    <property type="term" value="F:nucleic acid binding"/>
    <property type="evidence" value="ECO:0007669"/>
    <property type="project" value="InterPro"/>
</dbReference>
<dbReference type="InterPro" id="IPR052929">
    <property type="entry name" value="RNase_H-like_EbsB-rel"/>
</dbReference>
<dbReference type="EnsemblPlants" id="KQK16265">
    <property type="protein sequence ID" value="KQK16265"/>
    <property type="gene ID" value="BRADI_1g27874v3"/>
</dbReference>
<organism evidence="2">
    <name type="scientific">Brachypodium distachyon</name>
    <name type="common">Purple false brome</name>
    <name type="synonym">Trachynia distachya</name>
    <dbReference type="NCBI Taxonomy" id="15368"/>
    <lineage>
        <taxon>Eukaryota</taxon>
        <taxon>Viridiplantae</taxon>
        <taxon>Streptophyta</taxon>
        <taxon>Embryophyta</taxon>
        <taxon>Tracheophyta</taxon>
        <taxon>Spermatophyta</taxon>
        <taxon>Magnoliopsida</taxon>
        <taxon>Liliopsida</taxon>
        <taxon>Poales</taxon>
        <taxon>Poaceae</taxon>
        <taxon>BOP clade</taxon>
        <taxon>Pooideae</taxon>
        <taxon>Stipodae</taxon>
        <taxon>Brachypodieae</taxon>
        <taxon>Brachypodium</taxon>
    </lineage>
</organism>
<dbReference type="PANTHER" id="PTHR47074">
    <property type="entry name" value="BNAC02G40300D PROTEIN"/>
    <property type="match status" value="1"/>
</dbReference>
<dbReference type="InParanoid" id="A0A0Q3KYN3"/>
<dbReference type="Proteomes" id="UP000008810">
    <property type="component" value="Chromosome 1"/>
</dbReference>
<evidence type="ECO:0000313" key="2">
    <source>
        <dbReference type="EMBL" id="KQK16265.2"/>
    </source>
</evidence>
<dbReference type="InterPro" id="IPR036397">
    <property type="entry name" value="RNaseH_sf"/>
</dbReference>
<dbReference type="Gene3D" id="3.30.420.10">
    <property type="entry name" value="Ribonuclease H-like superfamily/Ribonuclease H"/>
    <property type="match status" value="1"/>
</dbReference>
<feature type="domain" description="RNase H type-1" evidence="1">
    <location>
        <begin position="160"/>
        <end position="254"/>
    </location>
</feature>
<dbReference type="GO" id="GO:0004523">
    <property type="term" value="F:RNA-DNA hybrid ribonuclease activity"/>
    <property type="evidence" value="ECO:0007669"/>
    <property type="project" value="InterPro"/>
</dbReference>
<evidence type="ECO:0000259" key="1">
    <source>
        <dbReference type="Pfam" id="PF13456"/>
    </source>
</evidence>
<evidence type="ECO:0000313" key="4">
    <source>
        <dbReference type="Proteomes" id="UP000008810"/>
    </source>
</evidence>
<evidence type="ECO:0000313" key="3">
    <source>
        <dbReference type="EnsemblPlants" id="KQK16265"/>
    </source>
</evidence>
<name>A0A0Q3KYN3_BRADI</name>
<dbReference type="InterPro" id="IPR044730">
    <property type="entry name" value="RNase_H-like_dom_plant"/>
</dbReference>
<dbReference type="PANTHER" id="PTHR47074:SF47">
    <property type="entry name" value="RNASE H TYPE-1 DOMAIN-CONTAINING PROTEIN"/>
    <property type="match status" value="1"/>
</dbReference>
<sequence length="284" mass="31373">MRICSILSFSLSITCPLCKIHCEDTLHAFFKCPRVMEIWENLGLADLINELDVPIRSGSEVLEALLMSTDAPCSLFADVGRKEMIVTACWYTWWERHQAVRGEAIAKPARSSHAIAALATNYFRARRQNAGIRRHGWVRPKDDFVKLNVDAAFNADAETGSCYGIENVADAPTAEAIALRDGLLLAGQVGCNRLEINSDCMEVVQTMLDGGKSIGPAAVIYEECSFLVRGFGFVSLNHCPRESNLVAHTLARQAVDSQRVVWLEDPPNFISSLLVNDVSVFINQ</sequence>
<dbReference type="SUPFAM" id="SSF53098">
    <property type="entry name" value="Ribonuclease H-like"/>
    <property type="match status" value="1"/>
</dbReference>
<proteinExistence type="predicted"/>
<dbReference type="AlphaFoldDB" id="A0A0Q3KYN3"/>